<dbReference type="InterPro" id="IPR008271">
    <property type="entry name" value="Ser/Thr_kinase_AS"/>
</dbReference>
<dbReference type="EC" id="2.7.11.22" evidence="2"/>
<dbReference type="OrthoDB" id="413582at2759"/>
<keyword evidence="3" id="KW-0547">Nucleotide-binding</keyword>
<evidence type="ECO:0000256" key="4">
    <source>
        <dbReference type="ARBA" id="ARBA00022840"/>
    </source>
</evidence>
<dbReference type="GO" id="GO:0007165">
    <property type="term" value="P:signal transduction"/>
    <property type="evidence" value="ECO:0007669"/>
    <property type="project" value="TreeGrafter"/>
</dbReference>
<dbReference type="Proteomes" id="UP000799440">
    <property type="component" value="Unassembled WGS sequence"/>
</dbReference>
<dbReference type="PROSITE" id="PS50011">
    <property type="entry name" value="PROTEIN_KINASE_DOM"/>
    <property type="match status" value="1"/>
</dbReference>
<dbReference type="GO" id="GO:0000307">
    <property type="term" value="C:cyclin-dependent protein kinase holoenzyme complex"/>
    <property type="evidence" value="ECO:0007669"/>
    <property type="project" value="TreeGrafter"/>
</dbReference>
<accession>A0A6A6VBD4</accession>
<dbReference type="GO" id="GO:0010389">
    <property type="term" value="P:regulation of G2/M transition of mitotic cell cycle"/>
    <property type="evidence" value="ECO:0007669"/>
    <property type="project" value="TreeGrafter"/>
</dbReference>
<comment type="catalytic activity">
    <reaction evidence="6">
        <text>L-seryl-[protein] + ATP = O-phospho-L-seryl-[protein] + ADP + H(+)</text>
        <dbReference type="Rhea" id="RHEA:17989"/>
        <dbReference type="Rhea" id="RHEA-COMP:9863"/>
        <dbReference type="Rhea" id="RHEA-COMP:11604"/>
        <dbReference type="ChEBI" id="CHEBI:15378"/>
        <dbReference type="ChEBI" id="CHEBI:29999"/>
        <dbReference type="ChEBI" id="CHEBI:30616"/>
        <dbReference type="ChEBI" id="CHEBI:83421"/>
        <dbReference type="ChEBI" id="CHEBI:456216"/>
        <dbReference type="EC" id="2.7.11.22"/>
    </reaction>
</comment>
<evidence type="ECO:0000313" key="9">
    <source>
        <dbReference type="EMBL" id="KAF2747034.1"/>
    </source>
</evidence>
<sequence length="336" mass="36857">MVQALLRKAPPPPVHIEEVDEPLPSPTGIDIGPYKNAMYHAEGLFSVVYKAAAKDSEPNFMPANPSRRRFVAIKVTNPSMMQPPHDSKREAAILRLAASENVVPILETFREGGTHFVIVFPFMPLELDQLLQDGKLSSTQIQGCLKDMFSALAFIHSKDIIHRDVKPANILVKSLDGPAYLSDFGISWAPSAPGSEAADAKITDVGTTCYRPPELLFGNKKYGCSLDLWAAGCTVAEALVPNHPTLFDSGELGSDLALIHSLFTKLGTPDLDVWPEAADLPDWGKMQFKVYPRQSWETLLPGTSAVEQEIVGCLVQYESGARWTAAEVLKHAYFQQ</sequence>
<dbReference type="GO" id="GO:0000082">
    <property type="term" value="P:G1/S transition of mitotic cell cycle"/>
    <property type="evidence" value="ECO:0007669"/>
    <property type="project" value="TreeGrafter"/>
</dbReference>
<keyword evidence="4" id="KW-0067">ATP-binding</keyword>
<evidence type="ECO:0000259" key="8">
    <source>
        <dbReference type="PROSITE" id="PS50011"/>
    </source>
</evidence>
<proteinExistence type="inferred from homology"/>
<dbReference type="GO" id="GO:0030332">
    <property type="term" value="F:cyclin binding"/>
    <property type="evidence" value="ECO:0007669"/>
    <property type="project" value="TreeGrafter"/>
</dbReference>
<keyword evidence="10" id="KW-1185">Reference proteome</keyword>
<dbReference type="PROSITE" id="PS00108">
    <property type="entry name" value="PROTEIN_KINASE_ST"/>
    <property type="match status" value="1"/>
</dbReference>
<dbReference type="SMART" id="SM00220">
    <property type="entry name" value="S_TKc"/>
    <property type="match status" value="1"/>
</dbReference>
<dbReference type="InterPro" id="IPR000719">
    <property type="entry name" value="Prot_kinase_dom"/>
</dbReference>
<name>A0A6A6VBD4_9PLEO</name>
<dbReference type="InterPro" id="IPR011009">
    <property type="entry name" value="Kinase-like_dom_sf"/>
</dbReference>
<evidence type="ECO:0000256" key="7">
    <source>
        <dbReference type="SAM" id="MobiDB-lite"/>
    </source>
</evidence>
<evidence type="ECO:0000256" key="6">
    <source>
        <dbReference type="ARBA" id="ARBA00048367"/>
    </source>
</evidence>
<dbReference type="PANTHER" id="PTHR24056">
    <property type="entry name" value="CELL DIVISION PROTEIN KINASE"/>
    <property type="match status" value="1"/>
</dbReference>
<dbReference type="AlphaFoldDB" id="A0A6A6VBD4"/>
<dbReference type="SUPFAM" id="SSF56112">
    <property type="entry name" value="Protein kinase-like (PK-like)"/>
    <property type="match status" value="1"/>
</dbReference>
<evidence type="ECO:0000256" key="5">
    <source>
        <dbReference type="ARBA" id="ARBA00047811"/>
    </source>
</evidence>
<organism evidence="9 10">
    <name type="scientific">Sporormia fimetaria CBS 119925</name>
    <dbReference type="NCBI Taxonomy" id="1340428"/>
    <lineage>
        <taxon>Eukaryota</taxon>
        <taxon>Fungi</taxon>
        <taxon>Dikarya</taxon>
        <taxon>Ascomycota</taxon>
        <taxon>Pezizomycotina</taxon>
        <taxon>Dothideomycetes</taxon>
        <taxon>Pleosporomycetidae</taxon>
        <taxon>Pleosporales</taxon>
        <taxon>Sporormiaceae</taxon>
        <taxon>Sporormia</taxon>
    </lineage>
</organism>
<evidence type="ECO:0000256" key="1">
    <source>
        <dbReference type="ARBA" id="ARBA00006485"/>
    </source>
</evidence>
<dbReference type="GO" id="GO:0004693">
    <property type="term" value="F:cyclin-dependent protein serine/threonine kinase activity"/>
    <property type="evidence" value="ECO:0007669"/>
    <property type="project" value="UniProtKB-EC"/>
</dbReference>
<dbReference type="Gene3D" id="1.10.510.10">
    <property type="entry name" value="Transferase(Phosphotransferase) domain 1"/>
    <property type="match status" value="1"/>
</dbReference>
<dbReference type="Pfam" id="PF00069">
    <property type="entry name" value="Pkinase"/>
    <property type="match status" value="1"/>
</dbReference>
<dbReference type="EMBL" id="MU006574">
    <property type="protein sequence ID" value="KAF2747034.1"/>
    <property type="molecule type" value="Genomic_DNA"/>
</dbReference>
<comment type="catalytic activity">
    <reaction evidence="5">
        <text>L-threonyl-[protein] + ATP = O-phospho-L-threonyl-[protein] + ADP + H(+)</text>
        <dbReference type="Rhea" id="RHEA:46608"/>
        <dbReference type="Rhea" id="RHEA-COMP:11060"/>
        <dbReference type="Rhea" id="RHEA-COMP:11605"/>
        <dbReference type="ChEBI" id="CHEBI:15378"/>
        <dbReference type="ChEBI" id="CHEBI:30013"/>
        <dbReference type="ChEBI" id="CHEBI:30616"/>
        <dbReference type="ChEBI" id="CHEBI:61977"/>
        <dbReference type="ChEBI" id="CHEBI:456216"/>
        <dbReference type="EC" id="2.7.11.22"/>
    </reaction>
</comment>
<dbReference type="GO" id="GO:0005737">
    <property type="term" value="C:cytoplasm"/>
    <property type="evidence" value="ECO:0007669"/>
    <property type="project" value="TreeGrafter"/>
</dbReference>
<evidence type="ECO:0000256" key="3">
    <source>
        <dbReference type="ARBA" id="ARBA00022741"/>
    </source>
</evidence>
<protein>
    <recommendedName>
        <fullName evidence="2">cyclin-dependent kinase</fullName>
        <ecNumber evidence="2">2.7.11.22</ecNumber>
    </recommendedName>
</protein>
<feature type="domain" description="Protein kinase" evidence="8">
    <location>
        <begin position="34"/>
        <end position="334"/>
    </location>
</feature>
<dbReference type="PANTHER" id="PTHR24056:SF576">
    <property type="entry name" value="SERINE_THREONINE-PROTEIN KINASE CSK1"/>
    <property type="match status" value="1"/>
</dbReference>
<feature type="region of interest" description="Disordered" evidence="7">
    <location>
        <begin position="1"/>
        <end position="22"/>
    </location>
</feature>
<dbReference type="InterPro" id="IPR050108">
    <property type="entry name" value="CDK"/>
</dbReference>
<dbReference type="Gene3D" id="3.30.200.20">
    <property type="entry name" value="Phosphorylase Kinase, domain 1"/>
    <property type="match status" value="1"/>
</dbReference>
<comment type="similarity">
    <text evidence="1">Belongs to the protein kinase superfamily. CMGC Ser/Thr protein kinase family. CDC2/CDKX subfamily.</text>
</comment>
<dbReference type="GO" id="GO:0010468">
    <property type="term" value="P:regulation of gene expression"/>
    <property type="evidence" value="ECO:0007669"/>
    <property type="project" value="TreeGrafter"/>
</dbReference>
<dbReference type="GO" id="GO:0005634">
    <property type="term" value="C:nucleus"/>
    <property type="evidence" value="ECO:0007669"/>
    <property type="project" value="TreeGrafter"/>
</dbReference>
<dbReference type="GO" id="GO:0005524">
    <property type="term" value="F:ATP binding"/>
    <property type="evidence" value="ECO:0007669"/>
    <property type="project" value="UniProtKB-KW"/>
</dbReference>
<gene>
    <name evidence="9" type="ORF">M011DRAFT_467935</name>
</gene>
<evidence type="ECO:0000313" key="10">
    <source>
        <dbReference type="Proteomes" id="UP000799440"/>
    </source>
</evidence>
<reference evidence="9" key="1">
    <citation type="journal article" date="2020" name="Stud. Mycol.">
        <title>101 Dothideomycetes genomes: a test case for predicting lifestyles and emergence of pathogens.</title>
        <authorList>
            <person name="Haridas S."/>
            <person name="Albert R."/>
            <person name="Binder M."/>
            <person name="Bloem J."/>
            <person name="Labutti K."/>
            <person name="Salamov A."/>
            <person name="Andreopoulos B."/>
            <person name="Baker S."/>
            <person name="Barry K."/>
            <person name="Bills G."/>
            <person name="Bluhm B."/>
            <person name="Cannon C."/>
            <person name="Castanera R."/>
            <person name="Culley D."/>
            <person name="Daum C."/>
            <person name="Ezra D."/>
            <person name="Gonzalez J."/>
            <person name="Henrissat B."/>
            <person name="Kuo A."/>
            <person name="Liang C."/>
            <person name="Lipzen A."/>
            <person name="Lutzoni F."/>
            <person name="Magnuson J."/>
            <person name="Mondo S."/>
            <person name="Nolan M."/>
            <person name="Ohm R."/>
            <person name="Pangilinan J."/>
            <person name="Park H.-J."/>
            <person name="Ramirez L."/>
            <person name="Alfaro M."/>
            <person name="Sun H."/>
            <person name="Tritt A."/>
            <person name="Yoshinaga Y."/>
            <person name="Zwiers L.-H."/>
            <person name="Turgeon B."/>
            <person name="Goodwin S."/>
            <person name="Spatafora J."/>
            <person name="Crous P."/>
            <person name="Grigoriev I."/>
        </authorList>
    </citation>
    <scope>NUCLEOTIDE SEQUENCE</scope>
    <source>
        <strain evidence="9">CBS 119925</strain>
    </source>
</reference>
<evidence type="ECO:0000256" key="2">
    <source>
        <dbReference type="ARBA" id="ARBA00012425"/>
    </source>
</evidence>